<evidence type="ECO:0000313" key="2">
    <source>
        <dbReference type="EMBL" id="MPM82675.1"/>
    </source>
</evidence>
<keyword evidence="1" id="KW-1133">Transmembrane helix</keyword>
<sequence>MLLVAFITSFIQVFFSQSIISKKIFKNRQILKYDNQSLRISKVLQETTYKFMLIGKYFIFGALVYSYLYF</sequence>
<accession>A0A645D0N8</accession>
<dbReference type="EMBL" id="VSSQ01031688">
    <property type="protein sequence ID" value="MPM82675.1"/>
    <property type="molecule type" value="Genomic_DNA"/>
</dbReference>
<proteinExistence type="predicted"/>
<feature type="transmembrane region" description="Helical" evidence="1">
    <location>
        <begin position="51"/>
        <end position="69"/>
    </location>
</feature>
<gene>
    <name evidence="2" type="ORF">SDC9_129737</name>
</gene>
<keyword evidence="1" id="KW-0472">Membrane</keyword>
<evidence type="ECO:0000256" key="1">
    <source>
        <dbReference type="SAM" id="Phobius"/>
    </source>
</evidence>
<name>A0A645D0N8_9ZZZZ</name>
<keyword evidence="1" id="KW-0812">Transmembrane</keyword>
<organism evidence="2">
    <name type="scientific">bioreactor metagenome</name>
    <dbReference type="NCBI Taxonomy" id="1076179"/>
    <lineage>
        <taxon>unclassified sequences</taxon>
        <taxon>metagenomes</taxon>
        <taxon>ecological metagenomes</taxon>
    </lineage>
</organism>
<dbReference type="AlphaFoldDB" id="A0A645D0N8"/>
<protein>
    <submittedName>
        <fullName evidence="2">Uncharacterized protein</fullName>
    </submittedName>
</protein>
<reference evidence="2" key="1">
    <citation type="submission" date="2019-08" db="EMBL/GenBank/DDBJ databases">
        <authorList>
            <person name="Kucharzyk K."/>
            <person name="Murdoch R.W."/>
            <person name="Higgins S."/>
            <person name="Loffler F."/>
        </authorList>
    </citation>
    <scope>NUCLEOTIDE SEQUENCE</scope>
</reference>
<comment type="caution">
    <text evidence="2">The sequence shown here is derived from an EMBL/GenBank/DDBJ whole genome shotgun (WGS) entry which is preliminary data.</text>
</comment>